<organism evidence="1">
    <name type="scientific">Arundo donax</name>
    <name type="common">Giant reed</name>
    <name type="synonym">Donax arundinaceus</name>
    <dbReference type="NCBI Taxonomy" id="35708"/>
    <lineage>
        <taxon>Eukaryota</taxon>
        <taxon>Viridiplantae</taxon>
        <taxon>Streptophyta</taxon>
        <taxon>Embryophyta</taxon>
        <taxon>Tracheophyta</taxon>
        <taxon>Spermatophyta</taxon>
        <taxon>Magnoliopsida</taxon>
        <taxon>Liliopsida</taxon>
        <taxon>Poales</taxon>
        <taxon>Poaceae</taxon>
        <taxon>PACMAD clade</taxon>
        <taxon>Arundinoideae</taxon>
        <taxon>Arundineae</taxon>
        <taxon>Arundo</taxon>
    </lineage>
</organism>
<reference evidence="1" key="2">
    <citation type="journal article" date="2015" name="Data Brief">
        <title>Shoot transcriptome of the giant reed, Arundo donax.</title>
        <authorList>
            <person name="Barrero R.A."/>
            <person name="Guerrero F.D."/>
            <person name="Moolhuijzen P."/>
            <person name="Goolsby J.A."/>
            <person name="Tidwell J."/>
            <person name="Bellgard S.E."/>
            <person name="Bellgard M.I."/>
        </authorList>
    </citation>
    <scope>NUCLEOTIDE SEQUENCE</scope>
    <source>
        <tissue evidence="1">Shoot tissue taken approximately 20 cm above the soil surface</tissue>
    </source>
</reference>
<dbReference type="EMBL" id="GBRH01212639">
    <property type="protein sequence ID" value="JAD85256.1"/>
    <property type="molecule type" value="Transcribed_RNA"/>
</dbReference>
<evidence type="ECO:0000313" key="1">
    <source>
        <dbReference type="EMBL" id="JAD85256.1"/>
    </source>
</evidence>
<accession>A0A0A9DBQ3</accession>
<reference evidence="1" key="1">
    <citation type="submission" date="2014-09" db="EMBL/GenBank/DDBJ databases">
        <authorList>
            <person name="Magalhaes I.L.F."/>
            <person name="Oliveira U."/>
            <person name="Santos F.R."/>
            <person name="Vidigal T.H.D.A."/>
            <person name="Brescovit A.D."/>
            <person name="Santos A.J."/>
        </authorList>
    </citation>
    <scope>NUCLEOTIDE SEQUENCE</scope>
    <source>
        <tissue evidence="1">Shoot tissue taken approximately 20 cm above the soil surface</tissue>
    </source>
</reference>
<name>A0A0A9DBQ3_ARUDO</name>
<sequence length="73" mass="8521">MHAVSRSQTAILPFAVSTLIRHEYKKPGLEEIKEIELFIWNRRLRKMCFVLSVYAGSGSWSLEQVFPSSKYKM</sequence>
<proteinExistence type="predicted"/>
<protein>
    <submittedName>
        <fullName evidence="1">Uncharacterized protein</fullName>
    </submittedName>
</protein>
<dbReference type="AlphaFoldDB" id="A0A0A9DBQ3"/>